<proteinExistence type="predicted"/>
<accession>A0A8S9HJX1</accession>
<feature type="compositionally biased region" description="Acidic residues" evidence="1">
    <location>
        <begin position="1"/>
        <end position="10"/>
    </location>
</feature>
<sequence length="153" mass="16756">MAVDEQDELPEATPIEAELQRQLDGILSQKSRRRSSTNTPPNSGTGVNLPPTASQGDAATREKAKDTQTYDVKESEYEPEPDKEAPKGAAKMDSSLVAYVEQVFSKRLDAMSCVSIDSSSPISTDSRSRWSSRVLAPNISKMLQNHHLSPKHS</sequence>
<dbReference type="AlphaFoldDB" id="A0A8S9HJX1"/>
<evidence type="ECO:0000313" key="2">
    <source>
        <dbReference type="EMBL" id="KAF2557107.1"/>
    </source>
</evidence>
<dbReference type="EMBL" id="QGKW02001940">
    <property type="protein sequence ID" value="KAF2557107.1"/>
    <property type="molecule type" value="Genomic_DNA"/>
</dbReference>
<name>A0A8S9HJX1_BRACR</name>
<evidence type="ECO:0000313" key="3">
    <source>
        <dbReference type="Proteomes" id="UP000712281"/>
    </source>
</evidence>
<protein>
    <submittedName>
        <fullName evidence="2">Uncharacterized protein</fullName>
    </submittedName>
</protein>
<dbReference type="Proteomes" id="UP000712281">
    <property type="component" value="Unassembled WGS sequence"/>
</dbReference>
<comment type="caution">
    <text evidence="2">The sequence shown here is derived from an EMBL/GenBank/DDBJ whole genome shotgun (WGS) entry which is preliminary data.</text>
</comment>
<feature type="region of interest" description="Disordered" evidence="1">
    <location>
        <begin position="1"/>
        <end position="92"/>
    </location>
</feature>
<gene>
    <name evidence="2" type="ORF">F2Q68_00015106</name>
</gene>
<organism evidence="2 3">
    <name type="scientific">Brassica cretica</name>
    <name type="common">Mustard</name>
    <dbReference type="NCBI Taxonomy" id="69181"/>
    <lineage>
        <taxon>Eukaryota</taxon>
        <taxon>Viridiplantae</taxon>
        <taxon>Streptophyta</taxon>
        <taxon>Embryophyta</taxon>
        <taxon>Tracheophyta</taxon>
        <taxon>Spermatophyta</taxon>
        <taxon>Magnoliopsida</taxon>
        <taxon>eudicotyledons</taxon>
        <taxon>Gunneridae</taxon>
        <taxon>Pentapetalae</taxon>
        <taxon>rosids</taxon>
        <taxon>malvids</taxon>
        <taxon>Brassicales</taxon>
        <taxon>Brassicaceae</taxon>
        <taxon>Brassiceae</taxon>
        <taxon>Brassica</taxon>
    </lineage>
</organism>
<feature type="compositionally biased region" description="Polar residues" evidence="1">
    <location>
        <begin position="36"/>
        <end position="57"/>
    </location>
</feature>
<evidence type="ECO:0000256" key="1">
    <source>
        <dbReference type="SAM" id="MobiDB-lite"/>
    </source>
</evidence>
<feature type="compositionally biased region" description="Basic and acidic residues" evidence="1">
    <location>
        <begin position="59"/>
        <end position="86"/>
    </location>
</feature>
<reference evidence="2" key="1">
    <citation type="submission" date="2019-12" db="EMBL/GenBank/DDBJ databases">
        <title>Genome sequencing and annotation of Brassica cretica.</title>
        <authorList>
            <person name="Studholme D.J."/>
            <person name="Sarris P.F."/>
        </authorList>
    </citation>
    <scope>NUCLEOTIDE SEQUENCE</scope>
    <source>
        <strain evidence="2">PFS-001/15</strain>
        <tissue evidence="2">Leaf</tissue>
    </source>
</reference>